<evidence type="ECO:0000256" key="10">
    <source>
        <dbReference type="ARBA" id="ARBA00030803"/>
    </source>
</evidence>
<protein>
    <recommendedName>
        <fullName evidence="10">Regulator of SigK</fullName>
    </recommendedName>
    <alternativeName>
        <fullName evidence="9">Sigma-K anti-sigma factor RskA</fullName>
    </alternativeName>
</protein>
<feature type="region of interest" description="Disordered" evidence="11">
    <location>
        <begin position="77"/>
        <end position="98"/>
    </location>
</feature>
<comment type="subcellular location">
    <subcellularLocation>
        <location evidence="2">Cell membrane</location>
    </subcellularLocation>
    <subcellularLocation>
        <location evidence="1">Membrane</location>
        <topology evidence="1">Single-pass membrane protein</topology>
    </subcellularLocation>
</comment>
<keyword evidence="5 12" id="KW-1133">Transmembrane helix</keyword>
<dbReference type="PANTHER" id="PTHR37461:SF1">
    <property type="entry name" value="ANTI-SIGMA-K FACTOR RSKA"/>
    <property type="match status" value="1"/>
</dbReference>
<evidence type="ECO:0000256" key="2">
    <source>
        <dbReference type="ARBA" id="ARBA00004236"/>
    </source>
</evidence>
<keyword evidence="7 12" id="KW-0472">Membrane</keyword>
<organism evidence="14 15">
    <name type="scientific">Microbacterium amylolyticum</name>
    <dbReference type="NCBI Taxonomy" id="936337"/>
    <lineage>
        <taxon>Bacteria</taxon>
        <taxon>Bacillati</taxon>
        <taxon>Actinomycetota</taxon>
        <taxon>Actinomycetes</taxon>
        <taxon>Micrococcales</taxon>
        <taxon>Microbacteriaceae</taxon>
        <taxon>Microbacterium</taxon>
    </lineage>
</organism>
<evidence type="ECO:0000256" key="8">
    <source>
        <dbReference type="ARBA" id="ARBA00023163"/>
    </source>
</evidence>
<keyword evidence="6" id="KW-0805">Transcription regulation</keyword>
<dbReference type="Proteomes" id="UP001519362">
    <property type="component" value="Unassembled WGS sequence"/>
</dbReference>
<dbReference type="Pfam" id="PF10099">
    <property type="entry name" value="RskA_C"/>
    <property type="match status" value="1"/>
</dbReference>
<dbReference type="Gene3D" id="1.10.10.1320">
    <property type="entry name" value="Anti-sigma factor, zinc-finger domain"/>
    <property type="match status" value="1"/>
</dbReference>
<sequence length="249" mass="25840">MNAEELAQLLAGRALHALSPEDERRLDAALAADPELHEKLARDEETAAALAAAAPEVAPPAHIRDALLAQIAATSNSSSASDDDAVPQNGQAPTKPARRSARRAWFTLAASVAVVGVAWGGTVLVSQVFERPAAVIALDRITDAADTRTAHGELPQGGTVQMHWSHSVGEVVVLSEDVPPLDEGQQYELWLVRGETPIPAGVFDGGTSEPILLAGELEPGDIVAITIEQAGGSPTGLPTTDPIAAMPTE</sequence>
<evidence type="ECO:0000256" key="11">
    <source>
        <dbReference type="SAM" id="MobiDB-lite"/>
    </source>
</evidence>
<feature type="region of interest" description="Disordered" evidence="11">
    <location>
        <begin position="230"/>
        <end position="249"/>
    </location>
</feature>
<evidence type="ECO:0000256" key="3">
    <source>
        <dbReference type="ARBA" id="ARBA00022475"/>
    </source>
</evidence>
<dbReference type="InterPro" id="IPR051474">
    <property type="entry name" value="Anti-sigma-K/W_factor"/>
</dbReference>
<evidence type="ECO:0000256" key="9">
    <source>
        <dbReference type="ARBA" id="ARBA00029829"/>
    </source>
</evidence>
<evidence type="ECO:0000313" key="14">
    <source>
        <dbReference type="EMBL" id="MBP2436554.1"/>
    </source>
</evidence>
<evidence type="ECO:0000256" key="5">
    <source>
        <dbReference type="ARBA" id="ARBA00022989"/>
    </source>
</evidence>
<dbReference type="PANTHER" id="PTHR37461">
    <property type="entry name" value="ANTI-SIGMA-K FACTOR RSKA"/>
    <property type="match status" value="1"/>
</dbReference>
<accession>A0ABS4ZGY9</accession>
<dbReference type="InterPro" id="IPR018764">
    <property type="entry name" value="RskA_C"/>
</dbReference>
<dbReference type="RefSeq" id="WP_165136088.1">
    <property type="nucleotide sequence ID" value="NZ_CP049253.1"/>
</dbReference>
<evidence type="ECO:0000259" key="13">
    <source>
        <dbReference type="Pfam" id="PF10099"/>
    </source>
</evidence>
<dbReference type="InterPro" id="IPR041916">
    <property type="entry name" value="Anti_sigma_zinc_sf"/>
</dbReference>
<keyword evidence="8" id="KW-0804">Transcription</keyword>
<gene>
    <name evidence="14" type="ORF">JOF34_001140</name>
</gene>
<reference evidence="14 15" key="1">
    <citation type="submission" date="2021-03" db="EMBL/GenBank/DDBJ databases">
        <title>Sequencing the genomes of 1000 actinobacteria strains.</title>
        <authorList>
            <person name="Klenk H.-P."/>
        </authorList>
    </citation>
    <scope>NUCLEOTIDE SEQUENCE [LARGE SCALE GENOMIC DNA]</scope>
    <source>
        <strain evidence="14 15">DSM 24221</strain>
    </source>
</reference>
<dbReference type="EMBL" id="JAGIOL010000001">
    <property type="protein sequence ID" value="MBP2436554.1"/>
    <property type="molecule type" value="Genomic_DNA"/>
</dbReference>
<evidence type="ECO:0000256" key="12">
    <source>
        <dbReference type="SAM" id="Phobius"/>
    </source>
</evidence>
<keyword evidence="4 12" id="KW-0812">Transmembrane</keyword>
<feature type="transmembrane region" description="Helical" evidence="12">
    <location>
        <begin position="104"/>
        <end position="125"/>
    </location>
</feature>
<evidence type="ECO:0000256" key="1">
    <source>
        <dbReference type="ARBA" id="ARBA00004167"/>
    </source>
</evidence>
<evidence type="ECO:0000256" key="6">
    <source>
        <dbReference type="ARBA" id="ARBA00023015"/>
    </source>
</evidence>
<evidence type="ECO:0000256" key="4">
    <source>
        <dbReference type="ARBA" id="ARBA00022692"/>
    </source>
</evidence>
<keyword evidence="3" id="KW-1003">Cell membrane</keyword>
<evidence type="ECO:0000256" key="7">
    <source>
        <dbReference type="ARBA" id="ARBA00023136"/>
    </source>
</evidence>
<name>A0ABS4ZGY9_9MICO</name>
<proteinExistence type="predicted"/>
<feature type="domain" description="Anti-sigma K factor RskA C-terminal" evidence="13">
    <location>
        <begin position="109"/>
        <end position="240"/>
    </location>
</feature>
<comment type="caution">
    <text evidence="14">The sequence shown here is derived from an EMBL/GenBank/DDBJ whole genome shotgun (WGS) entry which is preliminary data.</text>
</comment>
<evidence type="ECO:0000313" key="15">
    <source>
        <dbReference type="Proteomes" id="UP001519362"/>
    </source>
</evidence>
<keyword evidence="15" id="KW-1185">Reference proteome</keyword>